<organism evidence="2">
    <name type="scientific">marine sediment metagenome</name>
    <dbReference type="NCBI Taxonomy" id="412755"/>
    <lineage>
        <taxon>unclassified sequences</taxon>
        <taxon>metagenomes</taxon>
        <taxon>ecological metagenomes</taxon>
    </lineage>
</organism>
<gene>
    <name evidence="2" type="ORF">S12H4_33778</name>
</gene>
<dbReference type="AlphaFoldDB" id="X1UBC9"/>
<sequence>MNRERIQITFSNSGKKSRIQNNPGLYNRRNINPSSDAAN</sequence>
<feature type="region of interest" description="Disordered" evidence="1">
    <location>
        <begin position="1"/>
        <end position="39"/>
    </location>
</feature>
<name>X1UBC9_9ZZZZ</name>
<feature type="compositionally biased region" description="Polar residues" evidence="1">
    <location>
        <begin position="8"/>
        <end position="39"/>
    </location>
</feature>
<evidence type="ECO:0000256" key="1">
    <source>
        <dbReference type="SAM" id="MobiDB-lite"/>
    </source>
</evidence>
<reference evidence="2" key="1">
    <citation type="journal article" date="2014" name="Front. Microbiol.">
        <title>High frequency of phylogenetically diverse reductive dehalogenase-homologous genes in deep subseafloor sedimentary metagenomes.</title>
        <authorList>
            <person name="Kawai M."/>
            <person name="Futagami T."/>
            <person name="Toyoda A."/>
            <person name="Takaki Y."/>
            <person name="Nishi S."/>
            <person name="Hori S."/>
            <person name="Arai W."/>
            <person name="Tsubouchi T."/>
            <person name="Morono Y."/>
            <person name="Uchiyama I."/>
            <person name="Ito T."/>
            <person name="Fujiyama A."/>
            <person name="Inagaki F."/>
            <person name="Takami H."/>
        </authorList>
    </citation>
    <scope>NUCLEOTIDE SEQUENCE</scope>
    <source>
        <strain evidence="2">Expedition CK06-06</strain>
    </source>
</reference>
<comment type="caution">
    <text evidence="2">The sequence shown here is derived from an EMBL/GenBank/DDBJ whole genome shotgun (WGS) entry which is preliminary data.</text>
</comment>
<dbReference type="EMBL" id="BARW01019935">
    <property type="protein sequence ID" value="GAJ00892.1"/>
    <property type="molecule type" value="Genomic_DNA"/>
</dbReference>
<protein>
    <submittedName>
        <fullName evidence="2">Uncharacterized protein</fullName>
    </submittedName>
</protein>
<proteinExistence type="predicted"/>
<accession>X1UBC9</accession>
<evidence type="ECO:0000313" key="2">
    <source>
        <dbReference type="EMBL" id="GAJ00892.1"/>
    </source>
</evidence>